<feature type="coiled-coil region" evidence="3">
    <location>
        <begin position="928"/>
        <end position="983"/>
    </location>
</feature>
<dbReference type="GO" id="GO:0051276">
    <property type="term" value="P:chromosome organization"/>
    <property type="evidence" value="ECO:0007669"/>
    <property type="project" value="InterPro"/>
</dbReference>
<dbReference type="Gene3D" id="1.20.1060.20">
    <property type="match status" value="1"/>
</dbReference>
<feature type="coiled-coil region" evidence="3">
    <location>
        <begin position="262"/>
        <end position="353"/>
    </location>
</feature>
<dbReference type="VEuPathDB" id="PiroplasmaDB:BEWA_014940"/>
<dbReference type="InterPro" id="IPR003395">
    <property type="entry name" value="RecF/RecN/SMC_N"/>
</dbReference>
<evidence type="ECO:0000313" key="6">
    <source>
        <dbReference type="Proteomes" id="UP000031512"/>
    </source>
</evidence>
<organism evidence="5 6">
    <name type="scientific">Theileria equi strain WA</name>
    <dbReference type="NCBI Taxonomy" id="1537102"/>
    <lineage>
        <taxon>Eukaryota</taxon>
        <taxon>Sar</taxon>
        <taxon>Alveolata</taxon>
        <taxon>Apicomplexa</taxon>
        <taxon>Aconoidasida</taxon>
        <taxon>Piroplasmida</taxon>
        <taxon>Theileriidae</taxon>
        <taxon>Theileria</taxon>
    </lineage>
</organism>
<dbReference type="GO" id="GO:0016491">
    <property type="term" value="F:oxidoreductase activity"/>
    <property type="evidence" value="ECO:0007669"/>
    <property type="project" value="UniProtKB-KW"/>
</dbReference>
<evidence type="ECO:0000256" key="2">
    <source>
        <dbReference type="PIRNR" id="PIRNR005719"/>
    </source>
</evidence>
<reference evidence="5 6" key="1">
    <citation type="journal article" date="2012" name="BMC Genomics">
        <title>Comparative genomic analysis and phylogenetic position of Theileria equi.</title>
        <authorList>
            <person name="Kappmeyer L.S."/>
            <person name="Thiagarajan M."/>
            <person name="Herndon D.R."/>
            <person name="Ramsay J.D."/>
            <person name="Caler E."/>
            <person name="Djikeng A."/>
            <person name="Gillespie J.J."/>
            <person name="Lau A.O."/>
            <person name="Roalson E.H."/>
            <person name="Silva J.C."/>
            <person name="Silva M.G."/>
            <person name="Suarez C.E."/>
            <person name="Ueti M.W."/>
            <person name="Nene V.M."/>
            <person name="Mealey R.H."/>
            <person name="Knowles D.P."/>
            <person name="Brayton K.A."/>
        </authorList>
    </citation>
    <scope>NUCLEOTIDE SEQUENCE [LARGE SCALE GENOMIC DNA]</scope>
    <source>
        <strain evidence="5 6">WA</strain>
    </source>
</reference>
<evidence type="ECO:0000259" key="4">
    <source>
        <dbReference type="SMART" id="SM00968"/>
    </source>
</evidence>
<gene>
    <name evidence="5" type="ORF">BEWA_014940</name>
</gene>
<feature type="domain" description="SMC hinge" evidence="4">
    <location>
        <begin position="512"/>
        <end position="628"/>
    </location>
</feature>
<keyword evidence="6" id="KW-1185">Reference proteome</keyword>
<evidence type="ECO:0000256" key="3">
    <source>
        <dbReference type="SAM" id="Coils"/>
    </source>
</evidence>
<dbReference type="STRING" id="1537102.L1LCF7"/>
<dbReference type="Pfam" id="PF02463">
    <property type="entry name" value="SMC_N"/>
    <property type="match status" value="1"/>
</dbReference>
<comment type="subcellular location">
    <subcellularLocation>
        <location evidence="2">Nucleus</location>
    </subcellularLocation>
</comment>
<dbReference type="InterPro" id="IPR036277">
    <property type="entry name" value="SMC_hinge_sf"/>
</dbReference>
<dbReference type="Gene3D" id="3.40.50.300">
    <property type="entry name" value="P-loop containing nucleotide triphosphate hydrolases"/>
    <property type="match status" value="2"/>
</dbReference>
<dbReference type="GO" id="GO:0005524">
    <property type="term" value="F:ATP binding"/>
    <property type="evidence" value="ECO:0007669"/>
    <property type="project" value="InterPro"/>
</dbReference>
<dbReference type="eggNOG" id="KOG0964">
    <property type="taxonomic scope" value="Eukaryota"/>
</dbReference>
<feature type="coiled-coil region" evidence="3">
    <location>
        <begin position="188"/>
        <end position="215"/>
    </location>
</feature>
<dbReference type="GO" id="GO:0016887">
    <property type="term" value="F:ATP hydrolysis activity"/>
    <property type="evidence" value="ECO:0007669"/>
    <property type="project" value="InterPro"/>
</dbReference>
<feature type="coiled-coil region" evidence="3">
    <location>
        <begin position="666"/>
        <end position="707"/>
    </location>
</feature>
<dbReference type="SMART" id="SM00968">
    <property type="entry name" value="SMC_hinge"/>
    <property type="match status" value="1"/>
</dbReference>
<dbReference type="InterPro" id="IPR024704">
    <property type="entry name" value="SMC"/>
</dbReference>
<evidence type="ECO:0000256" key="1">
    <source>
        <dbReference type="ARBA" id="ARBA00023054"/>
    </source>
</evidence>
<comment type="similarity">
    <text evidence="2">Belongs to the SMC family.</text>
</comment>
<dbReference type="EMBL" id="ACOU01000004">
    <property type="protein sequence ID" value="EKX72935.1"/>
    <property type="molecule type" value="Genomic_DNA"/>
</dbReference>
<keyword evidence="5" id="KW-0560">Oxidoreductase</keyword>
<dbReference type="SUPFAM" id="SSF75553">
    <property type="entry name" value="Smc hinge domain"/>
    <property type="match status" value="1"/>
</dbReference>
<dbReference type="GeneID" id="15804570"/>
<dbReference type="OrthoDB" id="361636at2759"/>
<dbReference type="PIRSF" id="PIRSF005719">
    <property type="entry name" value="SMC"/>
    <property type="match status" value="1"/>
</dbReference>
<comment type="caution">
    <text evidence="5">The sequence shown here is derived from an EMBL/GenBank/DDBJ whole genome shotgun (WGS) entry which is preliminary data.</text>
</comment>
<dbReference type="GO" id="GO:0005694">
    <property type="term" value="C:chromosome"/>
    <property type="evidence" value="ECO:0007669"/>
    <property type="project" value="InterPro"/>
</dbReference>
<keyword evidence="2" id="KW-0539">Nucleus</keyword>
<feature type="coiled-coil region" evidence="3">
    <location>
        <begin position="386"/>
        <end position="420"/>
    </location>
</feature>
<dbReference type="InterPro" id="IPR027417">
    <property type="entry name" value="P-loop_NTPase"/>
</dbReference>
<dbReference type="GO" id="GO:0005634">
    <property type="term" value="C:nucleus"/>
    <property type="evidence" value="ECO:0007669"/>
    <property type="project" value="UniProtKB-SubCell"/>
</dbReference>
<protein>
    <recommendedName>
        <fullName evidence="2">Structural maintenance of chromosomes protein</fullName>
    </recommendedName>
</protein>
<evidence type="ECO:0000313" key="5">
    <source>
        <dbReference type="EMBL" id="EKX72935.1"/>
    </source>
</evidence>
<dbReference type="RefSeq" id="XP_004832387.1">
    <property type="nucleotide sequence ID" value="XM_004832330.1"/>
</dbReference>
<dbReference type="KEGG" id="beq:BEWA_014940"/>
<sequence length="1198" mass="138781">MHIKSVRLKGFRTYKDLTVFNFSPGYNAIVGLNGSGKSNILLAISFVLVENLERTNKSYYLYRGDESSMSADYSAYVEITFDVSNDDAVSEFLENTSDLCLKRTFSESKDVYTVNGKQMALKDYRHLLESLHLTKNSGSHGCDSHFIVKQGDVCKLSNMAPVERLNFFREIIGHKSFDIKVDESMKLLQDSNIMYNSLENQLQQISRKLSSLDLQKRETENWFDLDTKRKELQSNLLLLKISQLNDMIKQYTEQEIEQTQVISKLQKDMELLENSLEESKSELNATLDFNLETKRSELNNIRNQFDELNNELAEFQKEIGVISYNNEQSHNELDEVNKSIVLINNNLDELNDRFVTISNKITTSEMNINDLLYKQRNPDENISAVVEKLEKQRKMIEKIIKEHESKKDKLRKSLSKCQIDMKCIKDEMIKCNEEAFTKSELYKQYTSDMEICTENKRLKQREIAKEMLTHSKLKIQMVEAENIFKKISFANQQLVDLVGIWLTSNTLENHEQNYIGLLIDLIDVKDEYKVAVEQVLGPKLFTIVVANMFYAKSLIKFIEEQDTYSNNIRIVSLDILQATSPDVDENVYENTFPLEKCIIYDDIISPLIHSLLHDFNLVPDSRVVRKLIQSRKNCVTPNGEIFYYHGIVSGGYVNTTNSTLKSYSRLKQVRKEATNIEKLVKELNSDLERMENEQDNIKRKWNAAKDDWNRSMEKTQSLNVSLQHLLNLEESINSHLSDNKVVELTHNIKSLDEQLKRFKESTKQDLERDKAPIDKQMENLNRELSTLKHERMEIQMNKEQMEEKLENLKMKRNEISKTIITNSQILNEYQTSYETLNAQILNLETSRSTLNQEVVNSMTIDEAMQKRHDKSLKVAEIEEQISSYNSALDDATTKLKTIVQNISSIKIAVKECQAELSRIDENITERIRNNMNTDRDSVLEQLSEINKECIPLDFSNRLSLKDYEDLKNDLEALNIRKKAIDGSKLAILQSIRTLKNQKDRNITQLIHKINENISAIFEELVPHGSIKLIVTRRDASNQNIPEKINSCLPECFTNIDEEDNLTGLDIRASFGSNTDGFQQIHQLSGGQKTIISLAFILAIHRLQPAPFYLFDEIDAALDDQYRTRVSKLLQRQCEHGTQCVVTTFREQLLIPGDIFYEISNVNGISYSKQVTLHQAMELVSQVRFSQLVRQYIYSNHQH</sequence>
<name>L1LCF7_THEEQ</name>
<dbReference type="Gene3D" id="3.30.70.1620">
    <property type="match status" value="1"/>
</dbReference>
<dbReference type="SUPFAM" id="SSF52540">
    <property type="entry name" value="P-loop containing nucleoside triphosphate hydrolases"/>
    <property type="match status" value="2"/>
</dbReference>
<proteinExistence type="inferred from homology"/>
<keyword evidence="1 3" id="KW-0175">Coiled coil</keyword>
<dbReference type="AlphaFoldDB" id="L1LCF7"/>
<dbReference type="InterPro" id="IPR010935">
    <property type="entry name" value="SMC_hinge"/>
</dbReference>
<feature type="coiled-coil region" evidence="3">
    <location>
        <begin position="741"/>
        <end position="894"/>
    </location>
</feature>
<accession>L1LCF7</accession>
<dbReference type="PANTHER" id="PTHR43977">
    <property type="entry name" value="STRUCTURAL MAINTENANCE OF CHROMOSOMES PROTEIN 3"/>
    <property type="match status" value="1"/>
</dbReference>
<dbReference type="Proteomes" id="UP000031512">
    <property type="component" value="Unassembled WGS sequence"/>
</dbReference>
<dbReference type="Pfam" id="PF06470">
    <property type="entry name" value="SMC_hinge"/>
    <property type="match status" value="1"/>
</dbReference>